<evidence type="ECO:0000256" key="1">
    <source>
        <dbReference type="SAM" id="MobiDB-lite"/>
    </source>
</evidence>
<comment type="caution">
    <text evidence="2">The sequence shown here is derived from an EMBL/GenBank/DDBJ whole genome shotgun (WGS) entry which is preliminary data.</text>
</comment>
<name>A0A2T0S4B5_9ACTN</name>
<reference evidence="2 3" key="1">
    <citation type="submission" date="2018-03" db="EMBL/GenBank/DDBJ databases">
        <title>Genomic Encyclopedia of Archaeal and Bacterial Type Strains, Phase II (KMG-II): from individual species to whole genera.</title>
        <authorList>
            <person name="Goeker M."/>
        </authorList>
    </citation>
    <scope>NUCLEOTIDE SEQUENCE [LARGE SCALE GENOMIC DNA]</scope>
    <source>
        <strain evidence="2 3">DSM 45348</strain>
    </source>
</reference>
<accession>A0A2T0S4B5</accession>
<feature type="compositionally biased region" description="Low complexity" evidence="1">
    <location>
        <begin position="54"/>
        <end position="63"/>
    </location>
</feature>
<feature type="region of interest" description="Disordered" evidence="1">
    <location>
        <begin position="53"/>
        <end position="80"/>
    </location>
</feature>
<protein>
    <submittedName>
        <fullName evidence="2">Uncharacterized protein</fullName>
    </submittedName>
</protein>
<feature type="region of interest" description="Disordered" evidence="1">
    <location>
        <begin position="267"/>
        <end position="298"/>
    </location>
</feature>
<proteinExistence type="predicted"/>
<dbReference type="Proteomes" id="UP000239209">
    <property type="component" value="Unassembled WGS sequence"/>
</dbReference>
<evidence type="ECO:0000313" key="3">
    <source>
        <dbReference type="Proteomes" id="UP000239209"/>
    </source>
</evidence>
<keyword evidence="3" id="KW-1185">Reference proteome</keyword>
<gene>
    <name evidence="2" type="ORF">CLV70_10824</name>
</gene>
<feature type="compositionally biased region" description="Basic residues" evidence="1">
    <location>
        <begin position="1"/>
        <end position="12"/>
    </location>
</feature>
<sequence>MYPRSVKGRQAKTQKGGPVVSGSGRARLASSAGLAALLVAGLGWVPSTRQDFSAAPAPAMEPAADTRPMRQQEDDAAELATRTGQRVEVGGLRDESRTVYAEPDGTMLAVEHIQPVRVVRDGKWTPVDPRLAEAPDGSLGPRAATFGLRLSGGGPGPLLTAERAGRSFSLDWTGDLPAPTYDGSQAKYENVLPGVDLIVNVSPDSFSHVLVIKDAVAADNPRLREISFGLTATDLELRETAEGGIDAVDGAGGVVFEAAQPLMWDSGGQPVTTSRQARAHRAGADSADPERAPTDASAKAPLDVRLSAGSITLVPDQTMLTSPSTRWPVYVDPIYKTSKRSAYAMVAKGYPNESYWSFNKKDTEGVGKCPVSSGTCNGTGVKQLFYTVPTPYLGKNVIEANFAVTMTHAWSNSPRALEIFKADAGISKSTT</sequence>
<feature type="region of interest" description="Disordered" evidence="1">
    <location>
        <begin position="1"/>
        <end position="24"/>
    </location>
</feature>
<dbReference type="EMBL" id="PVZG01000008">
    <property type="protein sequence ID" value="PRY28232.1"/>
    <property type="molecule type" value="Genomic_DNA"/>
</dbReference>
<evidence type="ECO:0000313" key="2">
    <source>
        <dbReference type="EMBL" id="PRY28232.1"/>
    </source>
</evidence>
<organism evidence="2 3">
    <name type="scientific">Pseudosporangium ferrugineum</name>
    <dbReference type="NCBI Taxonomy" id="439699"/>
    <lineage>
        <taxon>Bacteria</taxon>
        <taxon>Bacillati</taxon>
        <taxon>Actinomycetota</taxon>
        <taxon>Actinomycetes</taxon>
        <taxon>Micromonosporales</taxon>
        <taxon>Micromonosporaceae</taxon>
        <taxon>Pseudosporangium</taxon>
    </lineage>
</organism>
<dbReference type="AlphaFoldDB" id="A0A2T0S4B5"/>